<organism evidence="2 3">
    <name type="scientific">Nonomuraea wenchangensis</name>
    <dbReference type="NCBI Taxonomy" id="568860"/>
    <lineage>
        <taxon>Bacteria</taxon>
        <taxon>Bacillati</taxon>
        <taxon>Actinomycetota</taxon>
        <taxon>Actinomycetes</taxon>
        <taxon>Streptosporangiales</taxon>
        <taxon>Streptosporangiaceae</taxon>
        <taxon>Nonomuraea</taxon>
    </lineage>
</organism>
<dbReference type="PROSITE" id="PS50801">
    <property type="entry name" value="STAS"/>
    <property type="match status" value="1"/>
</dbReference>
<evidence type="ECO:0000259" key="1">
    <source>
        <dbReference type="PROSITE" id="PS50801"/>
    </source>
</evidence>
<dbReference type="Pfam" id="PF13466">
    <property type="entry name" value="STAS_2"/>
    <property type="match status" value="1"/>
</dbReference>
<reference evidence="2 3" key="1">
    <citation type="submission" date="2016-10" db="EMBL/GenBank/DDBJ databases">
        <authorList>
            <person name="de Groot N.N."/>
        </authorList>
    </citation>
    <scope>NUCLEOTIDE SEQUENCE [LARGE SCALE GENOMIC DNA]</scope>
    <source>
        <strain evidence="2 3">CGMCC 4.5598</strain>
    </source>
</reference>
<feature type="domain" description="STAS" evidence="1">
    <location>
        <begin position="28"/>
        <end position="73"/>
    </location>
</feature>
<dbReference type="InterPro" id="IPR058548">
    <property type="entry name" value="MlaB-like_STAS"/>
</dbReference>
<evidence type="ECO:0000313" key="3">
    <source>
        <dbReference type="Proteomes" id="UP000199361"/>
    </source>
</evidence>
<proteinExistence type="predicted"/>
<accession>A0A1I0HPI6</accession>
<gene>
    <name evidence="2" type="ORF">SAMN05421811_104387</name>
</gene>
<sequence length="114" mass="12600">MNRLEERLLYQDEQLKATVCAAAEGPAVTLVGQVDASNSYALAVALTGCSQGRQVVVDTGGLTFIDVSGLRVLALPGLPPEQRWIRLRNLTSYQLRLLRLMGWHHESRAHHLPI</sequence>
<dbReference type="Proteomes" id="UP000199361">
    <property type="component" value="Unassembled WGS sequence"/>
</dbReference>
<protein>
    <submittedName>
        <fullName evidence="2">STAS domain-containing protein</fullName>
    </submittedName>
</protein>
<dbReference type="Gene3D" id="3.30.750.24">
    <property type="entry name" value="STAS domain"/>
    <property type="match status" value="1"/>
</dbReference>
<dbReference type="RefSeq" id="WP_091081404.1">
    <property type="nucleotide sequence ID" value="NZ_FOHX01000004.1"/>
</dbReference>
<dbReference type="OrthoDB" id="3543364at2"/>
<dbReference type="AlphaFoldDB" id="A0A1I0HPI6"/>
<dbReference type="STRING" id="568860.SAMN05421811_104387"/>
<dbReference type="EMBL" id="FOHX01000004">
    <property type="protein sequence ID" value="SET85030.1"/>
    <property type="molecule type" value="Genomic_DNA"/>
</dbReference>
<dbReference type="InterPro" id="IPR002645">
    <property type="entry name" value="STAS_dom"/>
</dbReference>
<dbReference type="SUPFAM" id="SSF52091">
    <property type="entry name" value="SpoIIaa-like"/>
    <property type="match status" value="1"/>
</dbReference>
<dbReference type="InterPro" id="IPR036513">
    <property type="entry name" value="STAS_dom_sf"/>
</dbReference>
<keyword evidence="3" id="KW-1185">Reference proteome</keyword>
<name>A0A1I0HPI6_9ACTN</name>
<evidence type="ECO:0000313" key="2">
    <source>
        <dbReference type="EMBL" id="SET85030.1"/>
    </source>
</evidence>